<sequence>MKKFKSALVLVVLFMSIVLLVGCKGSKKIQGTWKAQDSTGKNSTIQFKENVVVIDNQEYDYKQNATGFKNQVSYYGITQNGEQYSIIFPEKNKNIALLIRPTSTDDYLAGEMLYALNRKEEPNYKEYAEKYFK</sequence>
<name>A0A2L0D3F8_9STRE</name>
<gene>
    <name evidence="1" type="ORF">C0J00_04155</name>
</gene>
<proteinExistence type="predicted"/>
<reference evidence="1 2" key="1">
    <citation type="submission" date="2017-12" db="EMBL/GenBank/DDBJ databases">
        <authorList>
            <person name="Hurst M.R.H."/>
        </authorList>
    </citation>
    <scope>NUCLEOTIDE SEQUENCE [LARGE SCALE GENOMIC DNA]</scope>
    <source>
        <strain evidence="1 2">TH11417</strain>
    </source>
</reference>
<reference evidence="1 2" key="2">
    <citation type="submission" date="2018-02" db="EMBL/GenBank/DDBJ databases">
        <title>Whole genome sequencing analysis of Streptococcus pluranimalium isolated from cattle infected mastitis in China.</title>
        <authorList>
            <person name="Zhang J.-R."/>
            <person name="Hu G.-Z."/>
        </authorList>
    </citation>
    <scope>NUCLEOTIDE SEQUENCE [LARGE SCALE GENOMIC DNA]</scope>
    <source>
        <strain evidence="1 2">TH11417</strain>
    </source>
</reference>
<protein>
    <submittedName>
        <fullName evidence="1">Glycosyltransferase</fullName>
    </submittedName>
</protein>
<dbReference type="RefSeq" id="WP_104967694.1">
    <property type="nucleotide sequence ID" value="NZ_CP025536.1"/>
</dbReference>
<dbReference type="PROSITE" id="PS51257">
    <property type="entry name" value="PROKAR_LIPOPROTEIN"/>
    <property type="match status" value="1"/>
</dbReference>
<dbReference type="Proteomes" id="UP000238956">
    <property type="component" value="Chromosome"/>
</dbReference>
<dbReference type="GO" id="GO:0016740">
    <property type="term" value="F:transferase activity"/>
    <property type="evidence" value="ECO:0007669"/>
    <property type="project" value="UniProtKB-KW"/>
</dbReference>
<dbReference type="KEGG" id="splr:C0J00_04155"/>
<organism evidence="1 2">
    <name type="scientific">Streptococcus pluranimalium</name>
    <dbReference type="NCBI Taxonomy" id="82348"/>
    <lineage>
        <taxon>Bacteria</taxon>
        <taxon>Bacillati</taxon>
        <taxon>Bacillota</taxon>
        <taxon>Bacilli</taxon>
        <taxon>Lactobacillales</taxon>
        <taxon>Streptococcaceae</taxon>
        <taxon>Streptococcus</taxon>
    </lineage>
</organism>
<dbReference type="OrthoDB" id="2237258at2"/>
<dbReference type="AlphaFoldDB" id="A0A2L0D3F8"/>
<keyword evidence="1" id="KW-0808">Transferase</keyword>
<accession>A0A2L0D3F8</accession>
<evidence type="ECO:0000313" key="1">
    <source>
        <dbReference type="EMBL" id="AUW96363.1"/>
    </source>
</evidence>
<keyword evidence="2" id="KW-1185">Reference proteome</keyword>
<evidence type="ECO:0000313" key="2">
    <source>
        <dbReference type="Proteomes" id="UP000238956"/>
    </source>
</evidence>
<dbReference type="EMBL" id="CP025536">
    <property type="protein sequence ID" value="AUW96363.1"/>
    <property type="molecule type" value="Genomic_DNA"/>
</dbReference>
<dbReference type="GeneID" id="98393099"/>